<proteinExistence type="predicted"/>
<dbReference type="AlphaFoldDB" id="A0A0C5GJA7"/>
<dbReference type="KEGG" id="scw:TU94_26670"/>
<sequence length="120" mass="14270">MPRRRPGRVRAELPRRRRTHDDITAIRGLSSAALAEVRRIERQKKYLWPGSTGSAMVRWRSFVHQPNRRLWEYESGGCTEWACCGDPWQAREFLEAVMLAMSRRRSRELRSLVEALDRRY</sequence>
<dbReference type="PATRIC" id="fig|477245.3.peg.5647"/>
<gene>
    <name evidence="1" type="ORF">TU94_26670</name>
</gene>
<reference evidence="1 2" key="1">
    <citation type="submission" date="2015-02" db="EMBL/GenBank/DDBJ databases">
        <title>Genome sequence of thermotolerant Streptomyces cyaneogriseus subsp. Noncyanogenus NMWT1, the producer of nematocidal antibiotics nemadectin.</title>
        <authorList>
            <person name="Wang H."/>
            <person name="Li C."/>
            <person name="Xiang W."/>
            <person name="Wang X."/>
        </authorList>
    </citation>
    <scope>NUCLEOTIDE SEQUENCE [LARGE SCALE GENOMIC DNA]</scope>
    <source>
        <strain evidence="1 2">NMWT 1</strain>
    </source>
</reference>
<dbReference type="EMBL" id="CP010849">
    <property type="protein sequence ID" value="AJP04506.1"/>
    <property type="molecule type" value="Genomic_DNA"/>
</dbReference>
<evidence type="ECO:0000313" key="1">
    <source>
        <dbReference type="EMBL" id="AJP04506.1"/>
    </source>
</evidence>
<name>A0A0C5GJA7_9ACTN</name>
<evidence type="ECO:0000313" key="2">
    <source>
        <dbReference type="Proteomes" id="UP000032234"/>
    </source>
</evidence>
<protein>
    <submittedName>
        <fullName evidence="1">Uncharacterized protein</fullName>
    </submittedName>
</protein>
<accession>A0A0C5GJA7</accession>
<dbReference type="HOGENOM" id="CLU_159113_0_0_11"/>
<dbReference type="Proteomes" id="UP000032234">
    <property type="component" value="Chromosome"/>
</dbReference>
<organism evidence="1 2">
    <name type="scientific">Streptomyces cyaneogriseus subsp. noncyanogenus</name>
    <dbReference type="NCBI Taxonomy" id="477245"/>
    <lineage>
        <taxon>Bacteria</taxon>
        <taxon>Bacillati</taxon>
        <taxon>Actinomycetota</taxon>
        <taxon>Actinomycetes</taxon>
        <taxon>Kitasatosporales</taxon>
        <taxon>Streptomycetaceae</taxon>
        <taxon>Streptomyces</taxon>
    </lineage>
</organism>
<keyword evidence="2" id="KW-1185">Reference proteome</keyword>